<organism evidence="1 2">
    <name type="scientific">Bradyrhizobium diazoefficiens</name>
    <dbReference type="NCBI Taxonomy" id="1355477"/>
    <lineage>
        <taxon>Bacteria</taxon>
        <taxon>Pseudomonadati</taxon>
        <taxon>Pseudomonadota</taxon>
        <taxon>Alphaproteobacteria</taxon>
        <taxon>Hyphomicrobiales</taxon>
        <taxon>Nitrobacteraceae</taxon>
        <taxon>Bradyrhizobium</taxon>
    </lineage>
</organism>
<dbReference type="Proteomes" id="UP000063308">
    <property type="component" value="Chromosome"/>
</dbReference>
<gene>
    <name evidence="1" type="ORF">NK6_5936</name>
</gene>
<name>A0A0E4FV41_9BRAD</name>
<dbReference type="AlphaFoldDB" id="A0A0E4FV41"/>
<protein>
    <submittedName>
        <fullName evidence="1">Uncharacterized protein</fullName>
    </submittedName>
</protein>
<evidence type="ECO:0000313" key="2">
    <source>
        <dbReference type="Proteomes" id="UP000063308"/>
    </source>
</evidence>
<accession>A0A0E4FV41</accession>
<sequence>MFRRDATASGAGLAAAYGACPSRILSLFPSP</sequence>
<evidence type="ECO:0000313" key="1">
    <source>
        <dbReference type="EMBL" id="BAR59091.1"/>
    </source>
</evidence>
<reference evidence="1 2" key="1">
    <citation type="submission" date="2014-11" db="EMBL/GenBank/DDBJ databases">
        <title>Symbiosis island explosion on the genome of extra-slow-growing strains of soybean bradyrhizobia with massive insertion sequences.</title>
        <authorList>
            <person name="Iida T."/>
            <person name="Minamisawa K."/>
        </authorList>
    </citation>
    <scope>NUCLEOTIDE SEQUENCE [LARGE SCALE GENOMIC DNA]</scope>
    <source>
        <strain evidence="1 2">NK6</strain>
    </source>
</reference>
<proteinExistence type="predicted"/>
<dbReference type="EMBL" id="AP014685">
    <property type="protein sequence ID" value="BAR59091.1"/>
    <property type="molecule type" value="Genomic_DNA"/>
</dbReference>